<dbReference type="GO" id="GO:0004674">
    <property type="term" value="F:protein serine/threonine kinase activity"/>
    <property type="evidence" value="ECO:0007669"/>
    <property type="project" value="UniProtKB-KW"/>
</dbReference>
<dbReference type="Pfam" id="PF00069">
    <property type="entry name" value="Pkinase"/>
    <property type="match status" value="1"/>
</dbReference>
<evidence type="ECO:0000256" key="6">
    <source>
        <dbReference type="SAM" id="Phobius"/>
    </source>
</evidence>
<keyword evidence="3 9" id="KW-0418">Kinase</keyword>
<dbReference type="KEGG" id="rca:Rcas_1592"/>
<reference evidence="9 10" key="1">
    <citation type="submission" date="2007-08" db="EMBL/GenBank/DDBJ databases">
        <title>Complete sequence of Roseiflexus castenholzii DSM 13941.</title>
        <authorList>
            <consortium name="US DOE Joint Genome Institute"/>
            <person name="Copeland A."/>
            <person name="Lucas S."/>
            <person name="Lapidus A."/>
            <person name="Barry K."/>
            <person name="Glavina del Rio T."/>
            <person name="Dalin E."/>
            <person name="Tice H."/>
            <person name="Pitluck S."/>
            <person name="Thompson L.S."/>
            <person name="Brettin T."/>
            <person name="Bruce D."/>
            <person name="Detter J.C."/>
            <person name="Han C."/>
            <person name="Tapia R."/>
            <person name="Schmutz J."/>
            <person name="Larimer F."/>
            <person name="Land M."/>
            <person name="Hauser L."/>
            <person name="Kyrpides N."/>
            <person name="Mikhailova N."/>
            <person name="Bryant D.A."/>
            <person name="Hanada S."/>
            <person name="Tsukatani Y."/>
            <person name="Richardson P."/>
        </authorList>
    </citation>
    <scope>NUCLEOTIDE SEQUENCE [LARGE SCALE GENOMIC DNA]</scope>
    <source>
        <strain evidence="10">DSM 13941 / HLO8</strain>
    </source>
</reference>
<dbReference type="GO" id="GO:0005524">
    <property type="term" value="F:ATP binding"/>
    <property type="evidence" value="ECO:0007669"/>
    <property type="project" value="UniProtKB-KW"/>
</dbReference>
<keyword evidence="9" id="KW-0723">Serine/threonine-protein kinase</keyword>
<dbReference type="Gene3D" id="2.30.30.40">
    <property type="entry name" value="SH3 Domains"/>
    <property type="match status" value="1"/>
</dbReference>
<feature type="transmembrane region" description="Helical" evidence="6">
    <location>
        <begin position="339"/>
        <end position="364"/>
    </location>
</feature>
<keyword evidence="1" id="KW-0808">Transferase</keyword>
<keyword evidence="4" id="KW-0067">ATP-binding</keyword>
<dbReference type="Gene3D" id="1.10.510.10">
    <property type="entry name" value="Transferase(Phosphotransferase) domain 1"/>
    <property type="match status" value="1"/>
</dbReference>
<dbReference type="AlphaFoldDB" id="A7NJL5"/>
<evidence type="ECO:0000256" key="2">
    <source>
        <dbReference type="ARBA" id="ARBA00022741"/>
    </source>
</evidence>
<dbReference type="OrthoDB" id="146511at2"/>
<keyword evidence="10" id="KW-1185">Reference proteome</keyword>
<feature type="domain" description="SH3b" evidence="8">
    <location>
        <begin position="397"/>
        <end position="471"/>
    </location>
</feature>
<keyword evidence="6" id="KW-0812">Transmembrane</keyword>
<dbReference type="PROSITE" id="PS51781">
    <property type="entry name" value="SH3B"/>
    <property type="match status" value="1"/>
</dbReference>
<dbReference type="SUPFAM" id="SSF56112">
    <property type="entry name" value="Protein kinase-like (PK-like)"/>
    <property type="match status" value="1"/>
</dbReference>
<evidence type="ECO:0000256" key="4">
    <source>
        <dbReference type="ARBA" id="ARBA00022840"/>
    </source>
</evidence>
<keyword evidence="6" id="KW-0472">Membrane</keyword>
<gene>
    <name evidence="9" type="ordered locus">Rcas_1592</name>
</gene>
<dbReference type="InterPro" id="IPR011009">
    <property type="entry name" value="Kinase-like_dom_sf"/>
</dbReference>
<feature type="region of interest" description="Disordered" evidence="5">
    <location>
        <begin position="270"/>
        <end position="320"/>
    </location>
</feature>
<dbReference type="EMBL" id="CP000804">
    <property type="protein sequence ID" value="ABU57685.1"/>
    <property type="molecule type" value="Genomic_DNA"/>
</dbReference>
<keyword evidence="6" id="KW-1133">Transmembrane helix</keyword>
<name>A7NJL5_ROSCS</name>
<dbReference type="Pfam" id="PF08239">
    <property type="entry name" value="SH3_3"/>
    <property type="match status" value="1"/>
</dbReference>
<dbReference type="eggNOG" id="COG0515">
    <property type="taxonomic scope" value="Bacteria"/>
</dbReference>
<dbReference type="SMART" id="SM00220">
    <property type="entry name" value="S_TKc"/>
    <property type="match status" value="1"/>
</dbReference>
<evidence type="ECO:0000313" key="10">
    <source>
        <dbReference type="Proteomes" id="UP000000263"/>
    </source>
</evidence>
<dbReference type="Proteomes" id="UP000000263">
    <property type="component" value="Chromosome"/>
</dbReference>
<accession>A7NJL5</accession>
<dbReference type="HOGENOM" id="CLU_569504_0_0_0"/>
<evidence type="ECO:0000256" key="3">
    <source>
        <dbReference type="ARBA" id="ARBA00022777"/>
    </source>
</evidence>
<evidence type="ECO:0000259" key="8">
    <source>
        <dbReference type="PROSITE" id="PS51781"/>
    </source>
</evidence>
<dbReference type="InterPro" id="IPR003646">
    <property type="entry name" value="SH3-like_bac-type"/>
</dbReference>
<dbReference type="Gene3D" id="3.30.200.20">
    <property type="entry name" value="Phosphorylase Kinase, domain 1"/>
    <property type="match status" value="1"/>
</dbReference>
<dbReference type="PROSITE" id="PS50011">
    <property type="entry name" value="PROTEIN_KINASE_DOM"/>
    <property type="match status" value="1"/>
</dbReference>
<proteinExistence type="predicted"/>
<sequence length="471" mass="51211">MAQSPAPAAPLLHDRYRIDERLGATRLAVIYRAYDERLQRQVLVALFREELVSHEALRRRFIAEAQSGVRRLHPSLLSVYDSGAVAGRPFMVMEYVSGRTLRDLGPLTVEVALLYFRQIVGAVAVCQAVGAPHPPISSANIVVVEEGRVKLVENWSMTPSEFGADIAWYRAPERVAGHPPISGSVVYSLGLLLLEMLIGRRVNQGDDLNVMLQAHRHGALPTLAEMRPHLYIPSLAHLIARATASDPSQRFPDASALSQALDDVRRAISHSTSRLAPSASRPSASSGAVRGRSERASSSVNRPASMRPDPQPVDSMPPSDTMATAAHRLVMEKTRQHSLAALIAMVALFVLIGSGAYVLTSLVLEGLADIQLPRPQLTLPENVPLPDWLTGVANGSGEVLTVTIGDVEGLNLRDEPGLNTRVIALLPNGTRVRKLEGPRNVDNVPWVRVRGEINGRPVEGWVSQLYVRSDG</sequence>
<protein>
    <submittedName>
        <fullName evidence="9">Serine/threonine protein kinase</fullName>
    </submittedName>
</protein>
<feature type="compositionally biased region" description="Low complexity" evidence="5">
    <location>
        <begin position="271"/>
        <end position="290"/>
    </location>
</feature>
<organism evidence="9 10">
    <name type="scientific">Roseiflexus castenholzii (strain DSM 13941 / HLO8)</name>
    <dbReference type="NCBI Taxonomy" id="383372"/>
    <lineage>
        <taxon>Bacteria</taxon>
        <taxon>Bacillati</taxon>
        <taxon>Chloroflexota</taxon>
        <taxon>Chloroflexia</taxon>
        <taxon>Chloroflexales</taxon>
        <taxon>Roseiflexineae</taxon>
        <taxon>Roseiflexaceae</taxon>
        <taxon>Roseiflexus</taxon>
    </lineage>
</organism>
<evidence type="ECO:0000256" key="5">
    <source>
        <dbReference type="SAM" id="MobiDB-lite"/>
    </source>
</evidence>
<evidence type="ECO:0000313" key="9">
    <source>
        <dbReference type="EMBL" id="ABU57685.1"/>
    </source>
</evidence>
<feature type="domain" description="Protein kinase" evidence="7">
    <location>
        <begin position="16"/>
        <end position="273"/>
    </location>
</feature>
<dbReference type="PANTHER" id="PTHR43289">
    <property type="entry name" value="MITOGEN-ACTIVATED PROTEIN KINASE KINASE KINASE 20-RELATED"/>
    <property type="match status" value="1"/>
</dbReference>
<dbReference type="RefSeq" id="WP_012120113.1">
    <property type="nucleotide sequence ID" value="NC_009767.1"/>
</dbReference>
<dbReference type="CDD" id="cd14014">
    <property type="entry name" value="STKc_PknB_like"/>
    <property type="match status" value="1"/>
</dbReference>
<evidence type="ECO:0000259" key="7">
    <source>
        <dbReference type="PROSITE" id="PS50011"/>
    </source>
</evidence>
<dbReference type="STRING" id="383372.Rcas_1592"/>
<keyword evidence="2" id="KW-0547">Nucleotide-binding</keyword>
<dbReference type="InterPro" id="IPR000719">
    <property type="entry name" value="Prot_kinase_dom"/>
</dbReference>
<evidence type="ECO:0000256" key="1">
    <source>
        <dbReference type="ARBA" id="ARBA00022679"/>
    </source>
</evidence>
<dbReference type="PANTHER" id="PTHR43289:SF34">
    <property type="entry name" value="SERINE_THREONINE-PROTEIN KINASE YBDM-RELATED"/>
    <property type="match status" value="1"/>
</dbReference>